<reference evidence="3 4" key="1">
    <citation type="submission" date="2009-01" db="EMBL/GenBank/DDBJ databases">
        <authorList>
            <person name="Qin X."/>
            <person name="Bachman B."/>
            <person name="Battles P."/>
            <person name="Bell A."/>
            <person name="Bess C."/>
            <person name="Bickham C."/>
            <person name="Chaboub L."/>
            <person name="Chen D."/>
            <person name="Coyle M."/>
            <person name="Deiros D.R."/>
            <person name="Dinh H."/>
            <person name="Forbes L."/>
            <person name="Fowler G."/>
            <person name="Francisco L."/>
            <person name="Fu Q."/>
            <person name="Gubbala S."/>
            <person name="Hale W."/>
            <person name="Han Y."/>
            <person name="Hemphill L."/>
            <person name="Highlander S.K."/>
            <person name="Hirani K."/>
            <person name="Hogues M."/>
            <person name="Jackson L."/>
            <person name="Jakkamsetti A."/>
            <person name="Javaid M."/>
            <person name="Jiang H."/>
            <person name="Korchina V."/>
            <person name="Kovar C."/>
            <person name="Lara F."/>
            <person name="Lee S."/>
            <person name="Mata R."/>
            <person name="Mathew T."/>
            <person name="Moen C."/>
            <person name="Morales K."/>
            <person name="Munidasa M."/>
            <person name="Nazareth L."/>
            <person name="Ngo R."/>
            <person name="Nguyen L."/>
            <person name="Okwuonu G."/>
            <person name="Ongeri F."/>
            <person name="Patil S."/>
            <person name="Petrosino J."/>
            <person name="Pham C."/>
            <person name="Pham P."/>
            <person name="Pu L.-L."/>
            <person name="Puazo M."/>
            <person name="Raj R."/>
            <person name="Reid J."/>
            <person name="Rouhana J."/>
            <person name="Saada N."/>
            <person name="Shang Y."/>
            <person name="Simmons D."/>
            <person name="Thornton R."/>
            <person name="Warren J."/>
            <person name="Weissenberger G."/>
            <person name="Zhang J."/>
            <person name="Zhang L."/>
            <person name="Zhou C."/>
            <person name="Zhu D."/>
            <person name="Muzny D."/>
            <person name="Worley K."/>
            <person name="Gibbs R."/>
        </authorList>
    </citation>
    <scope>NUCLEOTIDE SEQUENCE [LARGE SCALE GENOMIC DNA]</scope>
    <source>
        <strain evidence="3 4">ATCC 49540</strain>
    </source>
</reference>
<comment type="caution">
    <text evidence="3">The sequence shown here is derived from an EMBL/GenBank/DDBJ whole genome shotgun (WGS) entry which is preliminary data.</text>
</comment>
<evidence type="ECO:0000256" key="2">
    <source>
        <dbReference type="ARBA" id="ARBA00023270"/>
    </source>
</evidence>
<dbReference type="STRING" id="1423814.HMPREF0549_0944"/>
<dbReference type="Proteomes" id="UP000004483">
    <property type="component" value="Unassembled WGS sequence"/>
</dbReference>
<dbReference type="EMBL" id="ACGV01000123">
    <property type="protein sequence ID" value="EEJ40540.1"/>
    <property type="molecule type" value="Genomic_DNA"/>
</dbReference>
<sequence>MKAHTKIKGVTEMKLSCNQLAKYLDHTMLKPEATAAMIDQTAFEAIKYQIASVCINPYWVKRVHQKLSETGINTCTVIGFPLGATSTASKVLESRQAIKDGADELDMVIHW</sequence>
<keyword evidence="2" id="KW-0704">Schiff base</keyword>
<dbReference type="GO" id="GO:0009264">
    <property type="term" value="P:deoxyribonucleotide catabolic process"/>
    <property type="evidence" value="ECO:0007669"/>
    <property type="project" value="InterPro"/>
</dbReference>
<dbReference type="Gene3D" id="3.20.20.70">
    <property type="entry name" value="Aldolase class I"/>
    <property type="match status" value="1"/>
</dbReference>
<dbReference type="eggNOG" id="COG0274">
    <property type="taxonomic scope" value="Bacteria"/>
</dbReference>
<dbReference type="SUPFAM" id="SSF51569">
    <property type="entry name" value="Aldolase"/>
    <property type="match status" value="1"/>
</dbReference>
<dbReference type="HOGENOM" id="CLU_156248_0_0_9"/>
<evidence type="ECO:0000256" key="1">
    <source>
        <dbReference type="ARBA" id="ARBA00022490"/>
    </source>
</evidence>
<dbReference type="InterPro" id="IPR011343">
    <property type="entry name" value="DeoC"/>
</dbReference>
<dbReference type="GO" id="GO:0004139">
    <property type="term" value="F:deoxyribose-phosphate aldolase activity"/>
    <property type="evidence" value="ECO:0007669"/>
    <property type="project" value="UniProtKB-EC"/>
</dbReference>
<dbReference type="EC" id="4.1.2.4" evidence="3"/>
<name>C2EU08_9LACO</name>
<keyword evidence="1" id="KW-0963">Cytoplasm</keyword>
<evidence type="ECO:0000313" key="3">
    <source>
        <dbReference type="EMBL" id="EEJ40540.1"/>
    </source>
</evidence>
<gene>
    <name evidence="3" type="ORF">HMPREF0549_0944</name>
</gene>
<organism evidence="3 4">
    <name type="scientific">Limosilactobacillus vaginalis DSM 5837 = ATCC 49540</name>
    <dbReference type="NCBI Taxonomy" id="1423814"/>
    <lineage>
        <taxon>Bacteria</taxon>
        <taxon>Bacillati</taxon>
        <taxon>Bacillota</taxon>
        <taxon>Bacilli</taxon>
        <taxon>Lactobacillales</taxon>
        <taxon>Lactobacillaceae</taxon>
        <taxon>Limosilactobacillus</taxon>
    </lineage>
</organism>
<dbReference type="InterPro" id="IPR002915">
    <property type="entry name" value="DeoC/FbaB/LacD_aldolase"/>
</dbReference>
<proteinExistence type="predicted"/>
<protein>
    <submittedName>
        <fullName evidence="3">Deoxyribose-phosphate aldolase family protein</fullName>
        <ecNumber evidence="3">4.1.2.4</ecNumber>
    </submittedName>
</protein>
<dbReference type="PANTHER" id="PTHR10889">
    <property type="entry name" value="DEOXYRIBOSE-PHOSPHATE ALDOLASE"/>
    <property type="match status" value="1"/>
</dbReference>
<dbReference type="AlphaFoldDB" id="C2EU08"/>
<dbReference type="GO" id="GO:0016052">
    <property type="term" value="P:carbohydrate catabolic process"/>
    <property type="evidence" value="ECO:0007669"/>
    <property type="project" value="TreeGrafter"/>
</dbReference>
<dbReference type="Pfam" id="PF01791">
    <property type="entry name" value="DeoC"/>
    <property type="match status" value="1"/>
</dbReference>
<dbReference type="GO" id="GO:0005737">
    <property type="term" value="C:cytoplasm"/>
    <property type="evidence" value="ECO:0007669"/>
    <property type="project" value="InterPro"/>
</dbReference>
<accession>C2EU08</accession>
<keyword evidence="3" id="KW-0456">Lyase</keyword>
<dbReference type="InterPro" id="IPR013785">
    <property type="entry name" value="Aldolase_TIM"/>
</dbReference>
<dbReference type="PANTHER" id="PTHR10889:SF1">
    <property type="entry name" value="DEOXYRIBOSE-PHOSPHATE ALDOLASE"/>
    <property type="match status" value="1"/>
</dbReference>
<evidence type="ECO:0000313" key="4">
    <source>
        <dbReference type="Proteomes" id="UP000004483"/>
    </source>
</evidence>